<evidence type="ECO:0000313" key="11">
    <source>
        <dbReference type="Proteomes" id="UP000284902"/>
    </source>
</evidence>
<dbReference type="NCBIfam" id="TIGR00488">
    <property type="entry name" value="bis(5'-nucleosyl)-tetraphosphatase (symmetrical) YqeK"/>
    <property type="match status" value="1"/>
</dbReference>
<comment type="catalytic activity">
    <reaction evidence="6">
        <text>P(1),P(4)-bis(5'-adenosyl) tetraphosphate + H2O = 2 ADP + 2 H(+)</text>
        <dbReference type="Rhea" id="RHEA:24252"/>
        <dbReference type="ChEBI" id="CHEBI:15377"/>
        <dbReference type="ChEBI" id="CHEBI:15378"/>
        <dbReference type="ChEBI" id="CHEBI:58141"/>
        <dbReference type="ChEBI" id="CHEBI:456216"/>
        <dbReference type="EC" id="3.6.1.41"/>
    </reaction>
</comment>
<dbReference type="InterPro" id="IPR051094">
    <property type="entry name" value="Diverse_Catalytic_Enzymes"/>
</dbReference>
<keyword evidence="2" id="KW-0479">Metal-binding</keyword>
<dbReference type="AlphaFoldDB" id="A0A3E4LZ59"/>
<evidence type="ECO:0000313" key="10">
    <source>
        <dbReference type="Proteomes" id="UP000260793"/>
    </source>
</evidence>
<comment type="caution">
    <text evidence="8">The sequence shown here is derived from an EMBL/GenBank/DDBJ whole genome shotgun (WGS) entry which is preliminary data.</text>
</comment>
<evidence type="ECO:0000313" key="8">
    <source>
        <dbReference type="EMBL" id="RGK42714.1"/>
    </source>
</evidence>
<evidence type="ECO:0000256" key="3">
    <source>
        <dbReference type="ARBA" id="ARBA00022741"/>
    </source>
</evidence>
<feature type="domain" description="HD" evidence="7">
    <location>
        <begin position="20"/>
        <end position="135"/>
    </location>
</feature>
<dbReference type="RefSeq" id="WP_117687560.1">
    <property type="nucleotide sequence ID" value="NZ_DAVZUU010000091.1"/>
</dbReference>
<dbReference type="GO" id="GO:0046872">
    <property type="term" value="F:metal ion binding"/>
    <property type="evidence" value="ECO:0007669"/>
    <property type="project" value="UniProtKB-KW"/>
</dbReference>
<dbReference type="InterPro" id="IPR003607">
    <property type="entry name" value="HD/PDEase_dom"/>
</dbReference>
<dbReference type="InterPro" id="IPR006675">
    <property type="entry name" value="HDIG_dom"/>
</dbReference>
<dbReference type="PANTHER" id="PTHR35795:SF1">
    <property type="entry name" value="BIS(5'-NUCLEOSYL)-TETRAPHOSPHATASE, SYMMETRICAL"/>
    <property type="match status" value="1"/>
</dbReference>
<evidence type="ECO:0000256" key="6">
    <source>
        <dbReference type="ARBA" id="ARBA00049417"/>
    </source>
</evidence>
<dbReference type="Gene3D" id="1.10.3210.10">
    <property type="entry name" value="Hypothetical protein af1432"/>
    <property type="match status" value="1"/>
</dbReference>
<dbReference type="SUPFAM" id="SSF109604">
    <property type="entry name" value="HD-domain/PDEase-like"/>
    <property type="match status" value="1"/>
</dbReference>
<dbReference type="SMART" id="SM00471">
    <property type="entry name" value="HDc"/>
    <property type="match status" value="1"/>
</dbReference>
<dbReference type="EMBL" id="QRHG01000001">
    <property type="protein sequence ID" value="RHF63362.1"/>
    <property type="molecule type" value="Genomic_DNA"/>
</dbReference>
<accession>A0A3E4LZ59</accession>
<dbReference type="GO" id="GO:0008803">
    <property type="term" value="F:bis(5'-nucleosyl)-tetraphosphatase (symmetrical) activity"/>
    <property type="evidence" value="ECO:0007669"/>
    <property type="project" value="UniProtKB-EC"/>
</dbReference>
<evidence type="ECO:0000256" key="1">
    <source>
        <dbReference type="ARBA" id="ARBA00012506"/>
    </source>
</evidence>
<organism evidence="8 10">
    <name type="scientific">[Ruminococcus] lactaris</name>
    <dbReference type="NCBI Taxonomy" id="46228"/>
    <lineage>
        <taxon>Bacteria</taxon>
        <taxon>Bacillati</taxon>
        <taxon>Bacillota</taxon>
        <taxon>Clostridia</taxon>
        <taxon>Lachnospirales</taxon>
        <taxon>Lachnospiraceae</taxon>
        <taxon>Mediterraneibacter</taxon>
    </lineage>
</organism>
<dbReference type="EC" id="3.6.1.41" evidence="1"/>
<evidence type="ECO:0000259" key="7">
    <source>
        <dbReference type="PROSITE" id="PS51831"/>
    </source>
</evidence>
<reference evidence="10 11" key="1">
    <citation type="submission" date="2018-08" db="EMBL/GenBank/DDBJ databases">
        <title>A genome reference for cultivated species of the human gut microbiota.</title>
        <authorList>
            <person name="Zou Y."/>
            <person name="Xue W."/>
            <person name="Luo G."/>
        </authorList>
    </citation>
    <scope>NUCLEOTIDE SEQUENCE [LARGE SCALE GENOMIC DNA]</scope>
    <source>
        <strain evidence="9 11">AM25-1LB</strain>
        <strain evidence="8 10">TF11-7</strain>
    </source>
</reference>
<keyword evidence="4" id="KW-0378">Hydrolase</keyword>
<protein>
    <recommendedName>
        <fullName evidence="1">bis(5'-nucleosyl)-tetraphosphatase (symmetrical)</fullName>
        <ecNumber evidence="1">3.6.1.41</ecNumber>
    </recommendedName>
</protein>
<sequence length="204" mass="23106">MTEQLREIKKLLSSRLKKDRYEHTIGVMYTAAALAMNYGEEIQAALTAGLLHDCGKYCSAEEQIQLCRKKNIALSDAEEQMPALVHAKLGVYLAEHEYGITDQSVLDAIRWHTTGRPDMTLLEKIIYIADYIEPNRKLIPGLPEVRKLAFQSIDDAICLCSKNTVEYLREAGKPVDPMSIETYNFYNVRVKRSETTCACTLVVE</sequence>
<evidence type="ECO:0000256" key="4">
    <source>
        <dbReference type="ARBA" id="ARBA00022801"/>
    </source>
</evidence>
<dbReference type="Pfam" id="PF01966">
    <property type="entry name" value="HD"/>
    <property type="match status" value="1"/>
</dbReference>
<dbReference type="PANTHER" id="PTHR35795">
    <property type="entry name" value="SLR1885 PROTEIN"/>
    <property type="match status" value="1"/>
</dbReference>
<keyword evidence="5" id="KW-0408">Iron</keyword>
<dbReference type="CDD" id="cd00077">
    <property type="entry name" value="HDc"/>
    <property type="match status" value="1"/>
</dbReference>
<dbReference type="NCBIfam" id="TIGR00277">
    <property type="entry name" value="HDIG"/>
    <property type="match status" value="1"/>
</dbReference>
<evidence type="ECO:0000313" key="9">
    <source>
        <dbReference type="EMBL" id="RHF63362.1"/>
    </source>
</evidence>
<evidence type="ECO:0000256" key="5">
    <source>
        <dbReference type="ARBA" id="ARBA00023004"/>
    </source>
</evidence>
<dbReference type="PROSITE" id="PS51831">
    <property type="entry name" value="HD"/>
    <property type="match status" value="1"/>
</dbReference>
<evidence type="ECO:0000256" key="2">
    <source>
        <dbReference type="ARBA" id="ARBA00022723"/>
    </source>
</evidence>
<dbReference type="EMBL" id="QSQN01000002">
    <property type="protein sequence ID" value="RGK42714.1"/>
    <property type="molecule type" value="Genomic_DNA"/>
</dbReference>
<keyword evidence="3" id="KW-0547">Nucleotide-binding</keyword>
<dbReference type="GO" id="GO:0000166">
    <property type="term" value="F:nucleotide binding"/>
    <property type="evidence" value="ECO:0007669"/>
    <property type="project" value="UniProtKB-KW"/>
</dbReference>
<dbReference type="Proteomes" id="UP000284902">
    <property type="component" value="Unassembled WGS sequence"/>
</dbReference>
<gene>
    <name evidence="9" type="ORF">DW672_00525</name>
    <name evidence="8" type="ORF">DXD17_01160</name>
</gene>
<proteinExistence type="predicted"/>
<name>A0A3E4LZ59_9FIRM</name>
<dbReference type="InterPro" id="IPR005249">
    <property type="entry name" value="YqeK"/>
</dbReference>
<dbReference type="InterPro" id="IPR006674">
    <property type="entry name" value="HD_domain"/>
</dbReference>
<dbReference type="Proteomes" id="UP000260793">
    <property type="component" value="Unassembled WGS sequence"/>
</dbReference>